<feature type="compositionally biased region" description="Low complexity" evidence="1">
    <location>
        <begin position="49"/>
        <end position="59"/>
    </location>
</feature>
<dbReference type="Proteomes" id="UP000503447">
    <property type="component" value="Chromosome"/>
</dbReference>
<evidence type="ECO:0000313" key="3">
    <source>
        <dbReference type="Proteomes" id="UP000503447"/>
    </source>
</evidence>
<dbReference type="KEGG" id="ftj:FTUN_8166"/>
<protein>
    <submittedName>
        <fullName evidence="2">Uncharacterized protein</fullName>
    </submittedName>
</protein>
<evidence type="ECO:0000313" key="2">
    <source>
        <dbReference type="EMBL" id="QJX00536.1"/>
    </source>
</evidence>
<keyword evidence="3" id="KW-1185">Reference proteome</keyword>
<name>A0A6M5Z371_9BACT</name>
<proteinExistence type="predicted"/>
<gene>
    <name evidence="2" type="ORF">FTUN_8166</name>
</gene>
<evidence type="ECO:0000256" key="1">
    <source>
        <dbReference type="SAM" id="MobiDB-lite"/>
    </source>
</evidence>
<dbReference type="RefSeq" id="WP_171475260.1">
    <property type="nucleotide sequence ID" value="NZ_CP053452.2"/>
</dbReference>
<accession>A0A6M5Z371</accession>
<organism evidence="2 3">
    <name type="scientific">Frigoriglobus tundricola</name>
    <dbReference type="NCBI Taxonomy" id="2774151"/>
    <lineage>
        <taxon>Bacteria</taxon>
        <taxon>Pseudomonadati</taxon>
        <taxon>Planctomycetota</taxon>
        <taxon>Planctomycetia</taxon>
        <taxon>Gemmatales</taxon>
        <taxon>Gemmataceae</taxon>
        <taxon>Frigoriglobus</taxon>
    </lineage>
</organism>
<feature type="compositionally biased region" description="Basic and acidic residues" evidence="1">
    <location>
        <begin position="10"/>
        <end position="28"/>
    </location>
</feature>
<dbReference type="AlphaFoldDB" id="A0A6M5Z371"/>
<dbReference type="EMBL" id="CP053452">
    <property type="protein sequence ID" value="QJX00536.1"/>
    <property type="molecule type" value="Genomic_DNA"/>
</dbReference>
<feature type="region of interest" description="Disordered" evidence="1">
    <location>
        <begin position="1"/>
        <end position="70"/>
    </location>
</feature>
<sequence>MASRTLSRRAMRDQHDAAEPDEPERGVEESDESVDEDAPKPRARKKATKTPAKPGAAAKPRARKKATKAPERVIARWAVCDNGAKRVAVFEYKDRVGADAKLAEVRERKTGTFYLTLVKDPYDAPAAPAAPARTG</sequence>
<reference evidence="3" key="1">
    <citation type="submission" date="2020-05" db="EMBL/GenBank/DDBJ databases">
        <title>Frigoriglobus tundricola gen. nov., sp. nov., a psychrotolerant cellulolytic planctomycete of the family Gemmataceae with two divergent copies of 16S rRNA gene.</title>
        <authorList>
            <person name="Kulichevskaya I.S."/>
            <person name="Ivanova A.A."/>
            <person name="Naumoff D.G."/>
            <person name="Beletsky A.V."/>
            <person name="Rijpstra W.I.C."/>
            <person name="Sinninghe Damste J.S."/>
            <person name="Mardanov A.V."/>
            <person name="Ravin N.V."/>
            <person name="Dedysh S.N."/>
        </authorList>
    </citation>
    <scope>NUCLEOTIDE SEQUENCE [LARGE SCALE GENOMIC DNA]</scope>
    <source>
        <strain evidence="3">PL17</strain>
    </source>
</reference>